<dbReference type="GO" id="GO:0005173">
    <property type="term" value="F:stem cell factor receptor binding"/>
    <property type="evidence" value="ECO:0007669"/>
    <property type="project" value="InterPro"/>
</dbReference>
<feature type="signal peptide" evidence="24">
    <location>
        <begin position="1"/>
        <end position="22"/>
    </location>
</feature>
<evidence type="ECO:0000256" key="9">
    <source>
        <dbReference type="ARBA" id="ARBA00022490"/>
    </source>
</evidence>
<evidence type="ECO:0000256" key="15">
    <source>
        <dbReference type="ARBA" id="ARBA00023030"/>
    </source>
</evidence>
<evidence type="ECO:0000256" key="1">
    <source>
        <dbReference type="ARBA" id="ARBA00004245"/>
    </source>
</evidence>
<dbReference type="Gene3D" id="1.20.1250.10">
    <property type="match status" value="1"/>
</dbReference>
<evidence type="ECO:0000256" key="13">
    <source>
        <dbReference type="ARBA" id="ARBA00022889"/>
    </source>
</evidence>
<evidence type="ECO:0000256" key="14">
    <source>
        <dbReference type="ARBA" id="ARBA00022989"/>
    </source>
</evidence>
<dbReference type="Proteomes" id="UP001181693">
    <property type="component" value="Unassembled WGS sequence"/>
</dbReference>
<evidence type="ECO:0000256" key="23">
    <source>
        <dbReference type="ARBA" id="ARBA00033123"/>
    </source>
</evidence>
<keyword evidence="20" id="KW-0966">Cell projection</keyword>
<keyword evidence="9" id="KW-0963">Cytoplasm</keyword>
<gene>
    <name evidence="25" type="ORF">GDO54_006955</name>
</gene>
<evidence type="ECO:0000256" key="3">
    <source>
        <dbReference type="ARBA" id="ARBA00004486"/>
    </source>
</evidence>
<keyword evidence="15" id="KW-0339">Growth factor</keyword>
<dbReference type="Pfam" id="PF02404">
    <property type="entry name" value="SCF"/>
    <property type="match status" value="1"/>
</dbReference>
<accession>A0AAV3B0N0</accession>
<dbReference type="AlphaFoldDB" id="A0AAV3B0N0"/>
<comment type="subcellular location">
    <subcellularLocation>
        <location evidence="2">Cell membrane</location>
        <topology evidence="2">Single-pass type I membrane protein</topology>
    </subcellularLocation>
    <subcellularLocation>
        <location evidence="3">Cell projection</location>
        <location evidence="3">Filopodium</location>
    </subcellularLocation>
    <subcellularLocation>
        <location evidence="4">Cell projection</location>
        <location evidence="4">Lamellipodium</location>
    </subcellularLocation>
    <subcellularLocation>
        <location evidence="1">Cytoplasm</location>
        <location evidence="1">Cytoskeleton</location>
    </subcellularLocation>
    <subcellularLocation>
        <location evidence="5">Secreted</location>
    </subcellularLocation>
</comment>
<keyword evidence="18" id="KW-0325">Glycoprotein</keyword>
<dbReference type="GO" id="GO:0030027">
    <property type="term" value="C:lamellipodium"/>
    <property type="evidence" value="ECO:0007669"/>
    <property type="project" value="UniProtKB-SubCell"/>
</dbReference>
<evidence type="ECO:0000256" key="10">
    <source>
        <dbReference type="ARBA" id="ARBA00022525"/>
    </source>
</evidence>
<evidence type="ECO:0000256" key="2">
    <source>
        <dbReference type="ARBA" id="ARBA00004251"/>
    </source>
</evidence>
<dbReference type="GO" id="GO:0005576">
    <property type="term" value="C:extracellular region"/>
    <property type="evidence" value="ECO:0007669"/>
    <property type="project" value="UniProtKB-SubCell"/>
</dbReference>
<evidence type="ECO:0000256" key="4">
    <source>
        <dbReference type="ARBA" id="ARBA00004510"/>
    </source>
</evidence>
<keyword evidence="16" id="KW-0472">Membrane</keyword>
<evidence type="ECO:0000256" key="11">
    <source>
        <dbReference type="ARBA" id="ARBA00022692"/>
    </source>
</evidence>
<comment type="caution">
    <text evidence="25">The sequence shown here is derived from an EMBL/GenBank/DDBJ whole genome shotgun (WGS) entry which is preliminary data.</text>
</comment>
<evidence type="ECO:0000256" key="20">
    <source>
        <dbReference type="ARBA" id="ARBA00023273"/>
    </source>
</evidence>
<keyword evidence="10" id="KW-0964">Secreted</keyword>
<dbReference type="SUPFAM" id="SSF47266">
    <property type="entry name" value="4-helical cytokines"/>
    <property type="match status" value="1"/>
</dbReference>
<name>A0AAV3B0N0_PYXAD</name>
<reference evidence="25" key="1">
    <citation type="thesis" date="2020" institute="ProQuest LLC" country="789 East Eisenhower Parkway, Ann Arbor, MI, USA">
        <title>Comparative Genomics and Chromosome Evolution.</title>
        <authorList>
            <person name="Mudd A.B."/>
        </authorList>
    </citation>
    <scope>NUCLEOTIDE SEQUENCE</scope>
    <source>
        <strain evidence="25">1538</strain>
        <tissue evidence="25">Blood</tissue>
    </source>
</reference>
<dbReference type="InterPro" id="IPR003452">
    <property type="entry name" value="SCF"/>
</dbReference>
<keyword evidence="26" id="KW-1185">Reference proteome</keyword>
<dbReference type="InterPro" id="IPR009079">
    <property type="entry name" value="4_helix_cytokine-like_core"/>
</dbReference>
<organism evidence="25 26">
    <name type="scientific">Pyxicephalus adspersus</name>
    <name type="common">African bullfrog</name>
    <dbReference type="NCBI Taxonomy" id="30357"/>
    <lineage>
        <taxon>Eukaryota</taxon>
        <taxon>Metazoa</taxon>
        <taxon>Chordata</taxon>
        <taxon>Craniata</taxon>
        <taxon>Vertebrata</taxon>
        <taxon>Euteleostomi</taxon>
        <taxon>Amphibia</taxon>
        <taxon>Batrachia</taxon>
        <taxon>Anura</taxon>
        <taxon>Neobatrachia</taxon>
        <taxon>Ranoidea</taxon>
        <taxon>Pyxicephalidae</taxon>
        <taxon>Pyxicephalinae</taxon>
        <taxon>Pyxicephalus</taxon>
    </lineage>
</organism>
<dbReference type="GO" id="GO:0030175">
    <property type="term" value="C:filopodium"/>
    <property type="evidence" value="ECO:0007669"/>
    <property type="project" value="UniProtKB-SubCell"/>
</dbReference>
<dbReference type="GO" id="GO:0008083">
    <property type="term" value="F:growth factor activity"/>
    <property type="evidence" value="ECO:0007669"/>
    <property type="project" value="UniProtKB-KW"/>
</dbReference>
<evidence type="ECO:0000256" key="12">
    <source>
        <dbReference type="ARBA" id="ARBA00022729"/>
    </source>
</evidence>
<evidence type="ECO:0000256" key="21">
    <source>
        <dbReference type="ARBA" id="ARBA00030364"/>
    </source>
</evidence>
<protein>
    <recommendedName>
        <fullName evidence="7">Kit ligand</fullName>
    </recommendedName>
    <alternativeName>
        <fullName evidence="21">Mast cell growth factor</fullName>
    </alternativeName>
    <alternativeName>
        <fullName evidence="23">Stem cell factor</fullName>
    </alternativeName>
    <alternativeName>
        <fullName evidence="22">c-Kit ligand</fullName>
    </alternativeName>
</protein>
<evidence type="ECO:0000256" key="7">
    <source>
        <dbReference type="ARBA" id="ARBA00017304"/>
    </source>
</evidence>
<comment type="similarity">
    <text evidence="6">Belongs to the SCF family.</text>
</comment>
<evidence type="ECO:0000313" key="26">
    <source>
        <dbReference type="Proteomes" id="UP001181693"/>
    </source>
</evidence>
<evidence type="ECO:0000256" key="22">
    <source>
        <dbReference type="ARBA" id="ARBA00032898"/>
    </source>
</evidence>
<keyword evidence="12 24" id="KW-0732">Signal</keyword>
<evidence type="ECO:0000313" key="25">
    <source>
        <dbReference type="EMBL" id="DBA31040.1"/>
    </source>
</evidence>
<keyword evidence="14" id="KW-1133">Transmembrane helix</keyword>
<evidence type="ECO:0000256" key="16">
    <source>
        <dbReference type="ARBA" id="ARBA00023136"/>
    </source>
</evidence>
<evidence type="ECO:0000256" key="5">
    <source>
        <dbReference type="ARBA" id="ARBA00004613"/>
    </source>
</evidence>
<keyword evidence="11" id="KW-0812">Transmembrane</keyword>
<dbReference type="EMBL" id="DYDO01000002">
    <property type="protein sequence ID" value="DBA31040.1"/>
    <property type="molecule type" value="Genomic_DNA"/>
</dbReference>
<dbReference type="GO" id="GO:0005886">
    <property type="term" value="C:plasma membrane"/>
    <property type="evidence" value="ECO:0007669"/>
    <property type="project" value="UniProtKB-SubCell"/>
</dbReference>
<dbReference type="GO" id="GO:0005125">
    <property type="term" value="F:cytokine activity"/>
    <property type="evidence" value="ECO:0007669"/>
    <property type="project" value="TreeGrafter"/>
</dbReference>
<proteinExistence type="inferred from homology"/>
<evidence type="ECO:0000256" key="24">
    <source>
        <dbReference type="SAM" id="SignalP"/>
    </source>
</evidence>
<dbReference type="GO" id="GO:0008284">
    <property type="term" value="P:positive regulation of cell population proliferation"/>
    <property type="evidence" value="ECO:0007669"/>
    <property type="project" value="TreeGrafter"/>
</dbReference>
<dbReference type="PANTHER" id="PTHR11574:SF0">
    <property type="entry name" value="KIT LIGAND"/>
    <property type="match status" value="1"/>
</dbReference>
<sequence>MENLVTWIVTCIYLQLLFVCFGSPCRNPVTNAVNDIDKLVGNLPSDYIMHVKNISRNSLSKHCWLYVMVYEMSERLGELSSKLSNTSQNYLILDSLSLIFREIRNCIKLTDQQDFLDDYFEFQTVPEMTLYPKNFFNLVTETIAVFREINNTHFDDMCTLPTSDPRAGDSTTKGSVQYASSKLKNGSRPGEYNFTVYVYVIVVLMWTF</sequence>
<evidence type="ECO:0000256" key="8">
    <source>
        <dbReference type="ARBA" id="ARBA00022475"/>
    </source>
</evidence>
<keyword evidence="13" id="KW-0130">Cell adhesion</keyword>
<dbReference type="GO" id="GO:0007155">
    <property type="term" value="P:cell adhesion"/>
    <property type="evidence" value="ECO:0007669"/>
    <property type="project" value="UniProtKB-KW"/>
</dbReference>
<feature type="chain" id="PRO_5043550933" description="Kit ligand" evidence="24">
    <location>
        <begin position="23"/>
        <end position="208"/>
    </location>
</feature>
<evidence type="ECO:0000256" key="17">
    <source>
        <dbReference type="ARBA" id="ARBA00023157"/>
    </source>
</evidence>
<dbReference type="GO" id="GO:0005856">
    <property type="term" value="C:cytoskeleton"/>
    <property type="evidence" value="ECO:0007669"/>
    <property type="project" value="UniProtKB-SubCell"/>
</dbReference>
<evidence type="ECO:0000256" key="6">
    <source>
        <dbReference type="ARBA" id="ARBA00010419"/>
    </source>
</evidence>
<evidence type="ECO:0000256" key="18">
    <source>
        <dbReference type="ARBA" id="ARBA00023180"/>
    </source>
</evidence>
<evidence type="ECO:0000256" key="19">
    <source>
        <dbReference type="ARBA" id="ARBA00023212"/>
    </source>
</evidence>
<keyword evidence="19" id="KW-0206">Cytoskeleton</keyword>
<keyword evidence="17" id="KW-1015">Disulfide bond</keyword>
<dbReference type="PANTHER" id="PTHR11574">
    <property type="entry name" value="KIT LIGAND"/>
    <property type="match status" value="1"/>
</dbReference>
<keyword evidence="8" id="KW-1003">Cell membrane</keyword>